<feature type="signal peptide" evidence="7">
    <location>
        <begin position="1"/>
        <end position="18"/>
    </location>
</feature>
<dbReference type="PROSITE" id="PS00136">
    <property type="entry name" value="SUBTILASE_ASP"/>
    <property type="match status" value="1"/>
</dbReference>
<dbReference type="PROSITE" id="PS00138">
    <property type="entry name" value="SUBTILASE_SER"/>
    <property type="match status" value="1"/>
</dbReference>
<dbReference type="SUPFAM" id="SSF52743">
    <property type="entry name" value="Subtilisin-like"/>
    <property type="match status" value="1"/>
</dbReference>
<dbReference type="FunFam" id="3.40.50.200:FF:000014">
    <property type="entry name" value="Proteinase K"/>
    <property type="match status" value="1"/>
</dbReference>
<dbReference type="InterPro" id="IPR023827">
    <property type="entry name" value="Peptidase_S8_Asp-AS"/>
</dbReference>
<keyword evidence="2 5" id="KW-0645">Protease</keyword>
<keyword evidence="3 5" id="KW-0378">Hydrolase</keyword>
<reference evidence="9" key="1">
    <citation type="submission" date="2022-11" db="UniProtKB">
        <authorList>
            <consortium name="EnsemblMetazoa"/>
        </authorList>
    </citation>
    <scope>IDENTIFICATION</scope>
</reference>
<proteinExistence type="inferred from homology"/>
<comment type="similarity">
    <text evidence="1 5 6">Belongs to the peptidase S8 family.</text>
</comment>
<dbReference type="SUPFAM" id="SSF54897">
    <property type="entry name" value="Protease propeptides/inhibitors"/>
    <property type="match status" value="1"/>
</dbReference>
<dbReference type="InterPro" id="IPR036852">
    <property type="entry name" value="Peptidase_S8/S53_dom_sf"/>
</dbReference>
<evidence type="ECO:0000256" key="3">
    <source>
        <dbReference type="ARBA" id="ARBA00022801"/>
    </source>
</evidence>
<dbReference type="Gene3D" id="3.30.70.80">
    <property type="entry name" value="Peptidase S8 propeptide/proteinase inhibitor I9"/>
    <property type="match status" value="1"/>
</dbReference>
<evidence type="ECO:0000313" key="10">
    <source>
        <dbReference type="Proteomes" id="UP000887568"/>
    </source>
</evidence>
<dbReference type="InterPro" id="IPR023828">
    <property type="entry name" value="Peptidase_S8_Ser-AS"/>
</dbReference>
<keyword evidence="4 5" id="KW-0720">Serine protease</keyword>
<evidence type="ECO:0000256" key="6">
    <source>
        <dbReference type="RuleBase" id="RU003355"/>
    </source>
</evidence>
<keyword evidence="10" id="KW-1185">Reference proteome</keyword>
<dbReference type="Gene3D" id="3.40.50.200">
    <property type="entry name" value="Peptidase S8/S53 domain"/>
    <property type="match status" value="1"/>
</dbReference>
<dbReference type="GO" id="GO:0004252">
    <property type="term" value="F:serine-type endopeptidase activity"/>
    <property type="evidence" value="ECO:0007669"/>
    <property type="project" value="UniProtKB-UniRule"/>
</dbReference>
<sequence>MRGLTLCTLAVLVVVASGAFAPLRQAKERIAGRYIVGLKDDVDVDMIAERLQGVFRSGKFQARIFKRIRNVMKALTVQLNEKALEMVRGLDFVEFVEEDGIVRTQALGSWGLDRVNQRDLPLDDSYTPSADGSGVSVYIVDTGVVPTHVDFNGRATAAYDAIGGDGIDCNGHGTHCAGTVGSDTYGIAKNADLYGVRVLSCLGSGSFSGIIDGMDWVATNARFPAVASMSLGGGASLSVDLAVRNLVTAGVTVSVASGNSNDDACDYSPARARDAISVGATDISDSRASFSNYGACVDIFAPGVDITSTWTGRSNTATSTISGTSMACPHVSGVAALLLGQNPSLTPDEVMAQLLADATSGRVSNKGVLSPNLLLYTNL</sequence>
<dbReference type="RefSeq" id="XP_038071279.1">
    <property type="nucleotide sequence ID" value="XM_038215351.1"/>
</dbReference>
<dbReference type="Proteomes" id="UP000887568">
    <property type="component" value="Unplaced"/>
</dbReference>
<evidence type="ECO:0000256" key="7">
    <source>
        <dbReference type="SAM" id="SignalP"/>
    </source>
</evidence>
<dbReference type="InterPro" id="IPR000209">
    <property type="entry name" value="Peptidase_S8/S53_dom"/>
</dbReference>
<dbReference type="GO" id="GO:0005615">
    <property type="term" value="C:extracellular space"/>
    <property type="evidence" value="ECO:0007669"/>
    <property type="project" value="TreeGrafter"/>
</dbReference>
<dbReference type="CDD" id="cd04077">
    <property type="entry name" value="Peptidases_S8_PCSK9_ProteinaseK_like"/>
    <property type="match status" value="1"/>
</dbReference>
<dbReference type="InterPro" id="IPR050131">
    <property type="entry name" value="Peptidase_S8_subtilisin-like"/>
</dbReference>
<dbReference type="GO" id="GO:0006508">
    <property type="term" value="P:proteolysis"/>
    <property type="evidence" value="ECO:0007669"/>
    <property type="project" value="UniProtKB-KW"/>
</dbReference>
<dbReference type="PRINTS" id="PR00723">
    <property type="entry name" value="SUBTILISIN"/>
</dbReference>
<dbReference type="InterPro" id="IPR037045">
    <property type="entry name" value="S8pro/Inhibitor_I9_sf"/>
</dbReference>
<evidence type="ECO:0000313" key="9">
    <source>
        <dbReference type="EnsemblMetazoa" id="XP_038071279.1"/>
    </source>
</evidence>
<dbReference type="Pfam" id="PF00082">
    <property type="entry name" value="Peptidase_S8"/>
    <property type="match status" value="1"/>
</dbReference>
<evidence type="ECO:0000256" key="2">
    <source>
        <dbReference type="ARBA" id="ARBA00022670"/>
    </source>
</evidence>
<dbReference type="PROSITE" id="PS51892">
    <property type="entry name" value="SUBTILASE"/>
    <property type="match status" value="1"/>
</dbReference>
<dbReference type="OrthoDB" id="206201at2759"/>
<evidence type="ECO:0000256" key="1">
    <source>
        <dbReference type="ARBA" id="ARBA00011073"/>
    </source>
</evidence>
<organism evidence="9 10">
    <name type="scientific">Patiria miniata</name>
    <name type="common">Bat star</name>
    <name type="synonym">Asterina miniata</name>
    <dbReference type="NCBI Taxonomy" id="46514"/>
    <lineage>
        <taxon>Eukaryota</taxon>
        <taxon>Metazoa</taxon>
        <taxon>Echinodermata</taxon>
        <taxon>Eleutherozoa</taxon>
        <taxon>Asterozoa</taxon>
        <taxon>Asteroidea</taxon>
        <taxon>Valvatacea</taxon>
        <taxon>Valvatida</taxon>
        <taxon>Asterinidae</taxon>
        <taxon>Patiria</taxon>
    </lineage>
</organism>
<feature type="active site" description="Charge relay system" evidence="5">
    <location>
        <position position="325"/>
    </location>
</feature>
<evidence type="ECO:0000256" key="5">
    <source>
        <dbReference type="PROSITE-ProRule" id="PRU01240"/>
    </source>
</evidence>
<dbReference type="EnsemblMetazoa" id="XM_038215351.1">
    <property type="protein sequence ID" value="XP_038071279.1"/>
    <property type="gene ID" value="LOC119740142"/>
</dbReference>
<name>A0A914B5R0_PATMI</name>
<feature type="domain" description="Peptidase S8/S53" evidence="8">
    <location>
        <begin position="132"/>
        <end position="361"/>
    </location>
</feature>
<dbReference type="InterPro" id="IPR034193">
    <property type="entry name" value="PCSK9_ProteinaseK-like"/>
</dbReference>
<dbReference type="PROSITE" id="PS00137">
    <property type="entry name" value="SUBTILASE_HIS"/>
    <property type="match status" value="1"/>
</dbReference>
<keyword evidence="7" id="KW-0732">Signal</keyword>
<feature type="active site" description="Charge relay system" evidence="5">
    <location>
        <position position="172"/>
    </location>
</feature>
<dbReference type="GeneID" id="119740142"/>
<accession>A0A914B5R0</accession>
<dbReference type="PANTHER" id="PTHR43806:SF58">
    <property type="entry name" value="ALKALINE PROTEASE 1-RELATED"/>
    <property type="match status" value="1"/>
</dbReference>
<feature type="active site" description="Charge relay system" evidence="5">
    <location>
        <position position="141"/>
    </location>
</feature>
<feature type="chain" id="PRO_5036826402" description="Peptidase S8/S53 domain-containing protein" evidence="7">
    <location>
        <begin position="19"/>
        <end position="379"/>
    </location>
</feature>
<dbReference type="OMA" id="KYGFHGY"/>
<protein>
    <recommendedName>
        <fullName evidence="8">Peptidase S8/S53 domain-containing protein</fullName>
    </recommendedName>
</protein>
<dbReference type="AlphaFoldDB" id="A0A914B5R0"/>
<evidence type="ECO:0000259" key="8">
    <source>
        <dbReference type="Pfam" id="PF00082"/>
    </source>
</evidence>
<evidence type="ECO:0000256" key="4">
    <source>
        <dbReference type="ARBA" id="ARBA00022825"/>
    </source>
</evidence>
<dbReference type="InterPro" id="IPR022398">
    <property type="entry name" value="Peptidase_S8_His-AS"/>
</dbReference>
<dbReference type="InterPro" id="IPR015500">
    <property type="entry name" value="Peptidase_S8_subtilisin-rel"/>
</dbReference>
<dbReference type="PANTHER" id="PTHR43806">
    <property type="entry name" value="PEPTIDASE S8"/>
    <property type="match status" value="1"/>
</dbReference>